<accession>A0A1F4ZAP1</accession>
<organism evidence="1 2">
    <name type="scientific">Candidatus Amesbacteria bacterium RIFCSPLOWO2_01_FULL_48_25</name>
    <dbReference type="NCBI Taxonomy" id="1797259"/>
    <lineage>
        <taxon>Bacteria</taxon>
        <taxon>Candidatus Amesiibacteriota</taxon>
    </lineage>
</organism>
<dbReference type="AlphaFoldDB" id="A0A1F4ZAP1"/>
<dbReference type="Gene3D" id="3.90.550.10">
    <property type="entry name" value="Spore Coat Polysaccharide Biosynthesis Protein SpsA, Chain A"/>
    <property type="match status" value="1"/>
</dbReference>
<dbReference type="Proteomes" id="UP000177080">
    <property type="component" value="Unassembled WGS sequence"/>
</dbReference>
<dbReference type="InterPro" id="IPR029044">
    <property type="entry name" value="Nucleotide-diphossugar_trans"/>
</dbReference>
<dbReference type="EMBL" id="MEXN01000006">
    <property type="protein sequence ID" value="OGD03449.1"/>
    <property type="molecule type" value="Genomic_DNA"/>
</dbReference>
<dbReference type="SUPFAM" id="SSF53448">
    <property type="entry name" value="Nucleotide-diphospho-sugar transferases"/>
    <property type="match status" value="1"/>
</dbReference>
<reference evidence="1 2" key="1">
    <citation type="journal article" date="2016" name="Nat. Commun.">
        <title>Thousands of microbial genomes shed light on interconnected biogeochemical processes in an aquifer system.</title>
        <authorList>
            <person name="Anantharaman K."/>
            <person name="Brown C.T."/>
            <person name="Hug L.A."/>
            <person name="Sharon I."/>
            <person name="Castelle C.J."/>
            <person name="Probst A.J."/>
            <person name="Thomas B.C."/>
            <person name="Singh A."/>
            <person name="Wilkins M.J."/>
            <person name="Karaoz U."/>
            <person name="Brodie E.L."/>
            <person name="Williams K.H."/>
            <person name="Hubbard S.S."/>
            <person name="Banfield J.F."/>
        </authorList>
    </citation>
    <scope>NUCLEOTIDE SEQUENCE [LARGE SCALE GENOMIC DNA]</scope>
</reference>
<dbReference type="STRING" id="1797259.A2989_02365"/>
<gene>
    <name evidence="1" type="ORF">A2989_02365</name>
</gene>
<evidence type="ECO:0000313" key="1">
    <source>
        <dbReference type="EMBL" id="OGD03449.1"/>
    </source>
</evidence>
<evidence type="ECO:0000313" key="2">
    <source>
        <dbReference type="Proteomes" id="UP000177080"/>
    </source>
</evidence>
<sequence>MTLDLSEILAIKQARHWFAEVNQLYHPTGELEQDKWDVVYSSGLLNTTKFDPILLKEWFYLVGLGGQLIIDYQPSSSFSFRELEENMWWLWKGKYEILYHGPTQQPGEQRFICQKIQSTAVLEDSIDKWSFGIITNGKRKDLLERIIQAIKSQNIPHYEIIVCGTYYDRKEKHFRYVPFNQRDDRGWITRKKNIIAQHAQYENLCIVHDRMMPDKNWYRGMKKWGNCFEVLSVIQRQEITGDTGNHWEYFPLIVYKKISRYLVKPLLHFSARLDPRDWFENIILYGQVIICKRRILLACPQNETMYWQSPEDHVFSQDLLNSGYIPRLNNLSVLVNLDTKKWRNDTQLIYSFSSRLKFVGPALKLACREIITRIASIIRPFKVV</sequence>
<dbReference type="CDD" id="cd00761">
    <property type="entry name" value="Glyco_tranf_GTA_type"/>
    <property type="match status" value="1"/>
</dbReference>
<protein>
    <submittedName>
        <fullName evidence="1">Uncharacterized protein</fullName>
    </submittedName>
</protein>
<proteinExistence type="predicted"/>
<comment type="caution">
    <text evidence="1">The sequence shown here is derived from an EMBL/GenBank/DDBJ whole genome shotgun (WGS) entry which is preliminary data.</text>
</comment>
<name>A0A1F4ZAP1_9BACT</name>